<evidence type="ECO:0000256" key="2">
    <source>
        <dbReference type="SAM" id="MobiDB-lite"/>
    </source>
</evidence>
<feature type="compositionally biased region" description="Basic residues" evidence="2">
    <location>
        <begin position="62"/>
        <end position="79"/>
    </location>
</feature>
<keyword evidence="4" id="KW-1185">Reference proteome</keyword>
<protein>
    <submittedName>
        <fullName evidence="3">Uncharacterized protein</fullName>
    </submittedName>
</protein>
<keyword evidence="1" id="KW-0175">Coiled coil</keyword>
<dbReference type="PaxDb" id="4113-PGSC0003DMT400097667"/>
<proteinExistence type="predicted"/>
<evidence type="ECO:0000256" key="1">
    <source>
        <dbReference type="SAM" id="Coils"/>
    </source>
</evidence>
<dbReference type="InParanoid" id="M1E152"/>
<evidence type="ECO:0000313" key="4">
    <source>
        <dbReference type="Proteomes" id="UP000011115"/>
    </source>
</evidence>
<feature type="compositionally biased region" description="Basic and acidic residues" evidence="2">
    <location>
        <begin position="29"/>
        <end position="40"/>
    </location>
</feature>
<feature type="region of interest" description="Disordered" evidence="2">
    <location>
        <begin position="54"/>
        <end position="89"/>
    </location>
</feature>
<dbReference type="Gramene" id="PGSC0003DMT400097667">
    <property type="protein sequence ID" value="PGSC0003DMT400097667"/>
    <property type="gene ID" value="PGSC0003DMG400047238"/>
</dbReference>
<dbReference type="HOGENOM" id="CLU_1301580_0_0_1"/>
<accession>M1E152</accession>
<dbReference type="AlphaFoldDB" id="M1E152"/>
<dbReference type="EnsemblPlants" id="PGSC0003DMT400097667">
    <property type="protein sequence ID" value="PGSC0003DMT400097667"/>
    <property type="gene ID" value="PGSC0003DMG400047238"/>
</dbReference>
<reference evidence="4" key="1">
    <citation type="journal article" date="2011" name="Nature">
        <title>Genome sequence and analysis of the tuber crop potato.</title>
        <authorList>
            <consortium name="The Potato Genome Sequencing Consortium"/>
        </authorList>
    </citation>
    <scope>NUCLEOTIDE SEQUENCE [LARGE SCALE GENOMIC DNA]</scope>
    <source>
        <strain evidence="4">cv. DM1-3 516 R44</strain>
    </source>
</reference>
<name>M1E152_SOLTU</name>
<evidence type="ECO:0000313" key="3">
    <source>
        <dbReference type="EnsemblPlants" id="PGSC0003DMT400097667"/>
    </source>
</evidence>
<sequence length="212" mass="24364">MLHKDVSPATRVDSAEERKRKGKGIKAHLKGEKKSETQSEDIVRVVVKRKRKLEEKTVKSKGTQKRARKSPAKKKKVTKPKVSEKEERVKKIVDEQPVKGPDPWAQNQRKEEEMTMEERIAKMEHQKMLNGRVFDTDIITKFEDNLWGPGTSHADDGVLQKLRDENVQLLKTNASLSEEVKAFNKQIIKAHEDADERMLLFMSTFSPLPPLS</sequence>
<feature type="coiled-coil region" evidence="1">
    <location>
        <begin position="159"/>
        <end position="186"/>
    </location>
</feature>
<feature type="region of interest" description="Disordered" evidence="2">
    <location>
        <begin position="1"/>
        <end position="40"/>
    </location>
</feature>
<organism evidence="3 4">
    <name type="scientific">Solanum tuberosum</name>
    <name type="common">Potato</name>
    <dbReference type="NCBI Taxonomy" id="4113"/>
    <lineage>
        <taxon>Eukaryota</taxon>
        <taxon>Viridiplantae</taxon>
        <taxon>Streptophyta</taxon>
        <taxon>Embryophyta</taxon>
        <taxon>Tracheophyta</taxon>
        <taxon>Spermatophyta</taxon>
        <taxon>Magnoliopsida</taxon>
        <taxon>eudicotyledons</taxon>
        <taxon>Gunneridae</taxon>
        <taxon>Pentapetalae</taxon>
        <taxon>asterids</taxon>
        <taxon>lamiids</taxon>
        <taxon>Solanales</taxon>
        <taxon>Solanaceae</taxon>
        <taxon>Solanoideae</taxon>
        <taxon>Solaneae</taxon>
        <taxon>Solanum</taxon>
    </lineage>
</organism>
<reference evidence="3" key="2">
    <citation type="submission" date="2015-06" db="UniProtKB">
        <authorList>
            <consortium name="EnsemblPlants"/>
        </authorList>
    </citation>
    <scope>IDENTIFICATION</scope>
    <source>
        <strain evidence="3">DM1-3 516 R44</strain>
    </source>
</reference>
<dbReference type="Proteomes" id="UP000011115">
    <property type="component" value="Unassembled WGS sequence"/>
</dbReference>